<feature type="domain" description="Calcineurin-like phosphoesterase" evidence="1">
    <location>
        <begin position="29"/>
        <end position="223"/>
    </location>
</feature>
<proteinExistence type="predicted"/>
<keyword evidence="3" id="KW-1185">Reference proteome</keyword>
<evidence type="ECO:0000313" key="3">
    <source>
        <dbReference type="Proteomes" id="UP000030653"/>
    </source>
</evidence>
<reference evidence="2 3" key="1">
    <citation type="journal article" date="2012" name="Science">
        <title>The Paleozoic origin of enzymatic lignin decomposition reconstructed from 31 fungal genomes.</title>
        <authorList>
            <person name="Floudas D."/>
            <person name="Binder M."/>
            <person name="Riley R."/>
            <person name="Barry K."/>
            <person name="Blanchette R.A."/>
            <person name="Henrissat B."/>
            <person name="Martinez A.T."/>
            <person name="Otillar R."/>
            <person name="Spatafora J.W."/>
            <person name="Yadav J.S."/>
            <person name="Aerts A."/>
            <person name="Benoit I."/>
            <person name="Boyd A."/>
            <person name="Carlson A."/>
            <person name="Copeland A."/>
            <person name="Coutinho P.M."/>
            <person name="de Vries R.P."/>
            <person name="Ferreira P."/>
            <person name="Findley K."/>
            <person name="Foster B."/>
            <person name="Gaskell J."/>
            <person name="Glotzer D."/>
            <person name="Gorecki P."/>
            <person name="Heitman J."/>
            <person name="Hesse C."/>
            <person name="Hori C."/>
            <person name="Igarashi K."/>
            <person name="Jurgens J.A."/>
            <person name="Kallen N."/>
            <person name="Kersten P."/>
            <person name="Kohler A."/>
            <person name="Kuees U."/>
            <person name="Kumar T.K.A."/>
            <person name="Kuo A."/>
            <person name="LaButti K."/>
            <person name="Larrondo L.F."/>
            <person name="Lindquist E."/>
            <person name="Ling A."/>
            <person name="Lombard V."/>
            <person name="Lucas S."/>
            <person name="Lundell T."/>
            <person name="Martin R."/>
            <person name="McLaughlin D.J."/>
            <person name="Morgenstern I."/>
            <person name="Morin E."/>
            <person name="Murat C."/>
            <person name="Nagy L.G."/>
            <person name="Nolan M."/>
            <person name="Ohm R.A."/>
            <person name="Patyshakuliyeva A."/>
            <person name="Rokas A."/>
            <person name="Ruiz-Duenas F.J."/>
            <person name="Sabat G."/>
            <person name="Salamov A."/>
            <person name="Samejima M."/>
            <person name="Schmutz J."/>
            <person name="Slot J.C."/>
            <person name="St John F."/>
            <person name="Stenlid J."/>
            <person name="Sun H."/>
            <person name="Sun S."/>
            <person name="Syed K."/>
            <person name="Tsang A."/>
            <person name="Wiebenga A."/>
            <person name="Young D."/>
            <person name="Pisabarro A."/>
            <person name="Eastwood D.C."/>
            <person name="Martin F."/>
            <person name="Cullen D."/>
            <person name="Grigoriev I.V."/>
            <person name="Hibbett D.S."/>
        </authorList>
    </citation>
    <scope>NUCLEOTIDE SEQUENCE [LARGE SCALE GENOMIC DNA]</scope>
    <source>
        <strain evidence="2 3">DJM-731 SS1</strain>
    </source>
</reference>
<dbReference type="Gene3D" id="3.60.21.10">
    <property type="match status" value="1"/>
</dbReference>
<dbReference type="OMA" id="CDFERKG"/>
<dbReference type="SUPFAM" id="SSF56300">
    <property type="entry name" value="Metallo-dependent phosphatases"/>
    <property type="match status" value="1"/>
</dbReference>
<gene>
    <name evidence="2" type="ORF">DACRYDRAFT_55626</name>
</gene>
<dbReference type="PANTHER" id="PTHR37844">
    <property type="entry name" value="SER/THR PROTEIN PHOSPHATASE SUPERFAMILY (AFU_ORTHOLOGUE AFUA_1G14840)"/>
    <property type="match status" value="1"/>
</dbReference>
<dbReference type="Pfam" id="PF00149">
    <property type="entry name" value="Metallophos"/>
    <property type="match status" value="1"/>
</dbReference>
<dbReference type="STRING" id="1858805.M5FTY0"/>
<protein>
    <recommendedName>
        <fullName evidence="1">Calcineurin-like phosphoesterase domain-containing protein</fullName>
    </recommendedName>
</protein>
<dbReference type="RefSeq" id="XP_040626501.1">
    <property type="nucleotide sequence ID" value="XM_040775338.1"/>
</dbReference>
<evidence type="ECO:0000313" key="2">
    <source>
        <dbReference type="EMBL" id="EJT99603.1"/>
    </source>
</evidence>
<dbReference type="GO" id="GO:0016787">
    <property type="term" value="F:hydrolase activity"/>
    <property type="evidence" value="ECO:0007669"/>
    <property type="project" value="InterPro"/>
</dbReference>
<dbReference type="InterPro" id="IPR029052">
    <property type="entry name" value="Metallo-depent_PP-like"/>
</dbReference>
<evidence type="ECO:0000259" key="1">
    <source>
        <dbReference type="Pfam" id="PF00149"/>
    </source>
</evidence>
<name>M5FTY0_DACPD</name>
<dbReference type="GeneID" id="63690400"/>
<accession>M5FTY0</accession>
<dbReference type="OrthoDB" id="550558at2759"/>
<feature type="non-terminal residue" evidence="2">
    <location>
        <position position="1"/>
    </location>
</feature>
<dbReference type="InterPro" id="IPR004843">
    <property type="entry name" value="Calcineurin-like_PHP"/>
</dbReference>
<organism evidence="2 3">
    <name type="scientific">Dacryopinax primogenitus (strain DJM 731)</name>
    <name type="common">Brown rot fungus</name>
    <dbReference type="NCBI Taxonomy" id="1858805"/>
    <lineage>
        <taxon>Eukaryota</taxon>
        <taxon>Fungi</taxon>
        <taxon>Dikarya</taxon>
        <taxon>Basidiomycota</taxon>
        <taxon>Agaricomycotina</taxon>
        <taxon>Dacrymycetes</taxon>
        <taxon>Dacrymycetales</taxon>
        <taxon>Dacrymycetaceae</taxon>
        <taxon>Dacryopinax</taxon>
    </lineage>
</organism>
<dbReference type="Proteomes" id="UP000030653">
    <property type="component" value="Unassembled WGS sequence"/>
</dbReference>
<dbReference type="PANTHER" id="PTHR37844:SF2">
    <property type="entry name" value="SER_THR PROTEIN PHOSPHATASE SUPERFAMILY (AFU_ORTHOLOGUE AFUA_1G14840)"/>
    <property type="match status" value="1"/>
</dbReference>
<dbReference type="EMBL" id="JH795869">
    <property type="protein sequence ID" value="EJT99603.1"/>
    <property type="molecule type" value="Genomic_DNA"/>
</dbReference>
<dbReference type="AlphaFoldDB" id="M5FTY0"/>
<dbReference type="HOGENOM" id="CLU_060372_0_1_1"/>
<sequence>LLSDAHLELGQPDEPAYTYDFPVMAEDVALLGDMGHTISDGLFEWFDVQLTRFRRVFYLAGNHEAYEWSLEESHKRLQDYAAPRAEPSNGRGVFIYLYRTRYDLSPTLTLLGCTLWSELDPKHAEAISRVSPDFKRIKGFHIPEYESVHQVELSWLEDALSSLRTQEPDRQIVIFTHHSPTFENTSDPKFKGGFAGSAFSTKLTEKGWWGEQVKTWCFGHTHWSCDFERKGVRVVSNQKGYPTDPPQPFDPCKIIEVRKVEGMRYLAHL</sequence>